<proteinExistence type="predicted"/>
<comment type="caution">
    <text evidence="1">The sequence shown here is derived from an EMBL/GenBank/DDBJ whole genome shotgun (WGS) entry which is preliminary data.</text>
</comment>
<sequence length="268" mass="31482">MRTYEEAFTFEHQFWLQVLGDHARFIRDALYPSEKESIERAKQYVNQWDHYLERARSGAIGGDMITFTHEVGSLVREFHKFKLAILEQILFGKIKIHFTPTFINHMVNEIEEYLLVIGYLGKGQIPPIFHELHHHMLWLLDASGHATAINDQLDGVEQRLKQKSHLFSEHFNQFYLKAVELTGYLRTNHKSFPSLSRYNDEVEMEMKIFKTFLHELEEMELNETLLGSFSALMADHMAREECYYLFKIAESTGGEYPSCDPTKPRVET</sequence>
<reference evidence="2" key="1">
    <citation type="journal article" date="2019" name="Int. J. Syst. Evol. Microbiol.">
        <title>The Global Catalogue of Microorganisms (GCM) 10K type strain sequencing project: providing services to taxonomists for standard genome sequencing and annotation.</title>
        <authorList>
            <consortium name="The Broad Institute Genomics Platform"/>
            <consortium name="The Broad Institute Genome Sequencing Center for Infectious Disease"/>
            <person name="Wu L."/>
            <person name="Ma J."/>
        </authorList>
    </citation>
    <scope>NUCLEOTIDE SEQUENCE [LARGE SCALE GENOMIC DNA]</scope>
    <source>
        <strain evidence="2">CGMCC 4.1621</strain>
    </source>
</reference>
<name>A0ABW2EKS6_9BACI</name>
<accession>A0ABW2EKS6</accession>
<evidence type="ECO:0000313" key="1">
    <source>
        <dbReference type="EMBL" id="MFC7062892.1"/>
    </source>
</evidence>
<dbReference type="InterPro" id="IPR021328">
    <property type="entry name" value="CotB-like"/>
</dbReference>
<evidence type="ECO:0000313" key="2">
    <source>
        <dbReference type="Proteomes" id="UP001596410"/>
    </source>
</evidence>
<dbReference type="RefSeq" id="WP_204709226.1">
    <property type="nucleotide sequence ID" value="NZ_JBHSZV010000034.1"/>
</dbReference>
<organism evidence="1 2">
    <name type="scientific">Halobacillus seohaensis</name>
    <dbReference type="NCBI Taxonomy" id="447421"/>
    <lineage>
        <taxon>Bacteria</taxon>
        <taxon>Bacillati</taxon>
        <taxon>Bacillota</taxon>
        <taxon>Bacilli</taxon>
        <taxon>Bacillales</taxon>
        <taxon>Bacillaceae</taxon>
        <taxon>Halobacillus</taxon>
    </lineage>
</organism>
<gene>
    <name evidence="1" type="ORF">ACFQIC_13695</name>
</gene>
<dbReference type="SUPFAM" id="SSF158430">
    <property type="entry name" value="Bacillus cereus metalloprotein-like"/>
    <property type="match status" value="2"/>
</dbReference>
<keyword evidence="2" id="KW-1185">Reference proteome</keyword>
<protein>
    <submittedName>
        <fullName evidence="1">DUF2935 domain-containing protein</fullName>
    </submittedName>
</protein>
<dbReference type="Proteomes" id="UP001596410">
    <property type="component" value="Unassembled WGS sequence"/>
</dbReference>
<dbReference type="Gene3D" id="1.20.1260.120">
    <property type="entry name" value="Protein of unknown function DUF2935"/>
    <property type="match status" value="1"/>
</dbReference>
<dbReference type="Pfam" id="PF11155">
    <property type="entry name" value="DUF2935"/>
    <property type="match status" value="2"/>
</dbReference>
<dbReference type="EMBL" id="JBHSZV010000034">
    <property type="protein sequence ID" value="MFC7062892.1"/>
    <property type="molecule type" value="Genomic_DNA"/>
</dbReference>